<accession>A0A9W9EIT4</accession>
<dbReference type="OrthoDB" id="10262413at2759"/>
<dbReference type="SUPFAM" id="SSF51735">
    <property type="entry name" value="NAD(P)-binding Rossmann-fold domains"/>
    <property type="match status" value="1"/>
</dbReference>
<evidence type="ECO:0000256" key="1">
    <source>
        <dbReference type="SAM" id="MobiDB-lite"/>
    </source>
</evidence>
<comment type="caution">
    <text evidence="2">The sequence shown here is derived from an EMBL/GenBank/DDBJ whole genome shotgun (WGS) entry which is preliminary data.</text>
</comment>
<proteinExistence type="predicted"/>
<name>A0A9W9EIT4_9EURO</name>
<organism evidence="2 3">
    <name type="scientific">Penicillium argentinense</name>
    <dbReference type="NCBI Taxonomy" id="1131581"/>
    <lineage>
        <taxon>Eukaryota</taxon>
        <taxon>Fungi</taxon>
        <taxon>Dikarya</taxon>
        <taxon>Ascomycota</taxon>
        <taxon>Pezizomycotina</taxon>
        <taxon>Eurotiomycetes</taxon>
        <taxon>Eurotiomycetidae</taxon>
        <taxon>Eurotiales</taxon>
        <taxon>Aspergillaceae</taxon>
        <taxon>Penicillium</taxon>
    </lineage>
</organism>
<dbReference type="Proteomes" id="UP001149074">
    <property type="component" value="Unassembled WGS sequence"/>
</dbReference>
<dbReference type="Gene3D" id="3.40.50.720">
    <property type="entry name" value="NAD(P)-binding Rossmann-like Domain"/>
    <property type="match status" value="1"/>
</dbReference>
<protein>
    <submittedName>
        <fullName evidence="2">Uncharacterized protein</fullName>
    </submittedName>
</protein>
<dbReference type="PANTHER" id="PTHR48079">
    <property type="entry name" value="PROTEIN YEEZ"/>
    <property type="match status" value="1"/>
</dbReference>
<feature type="region of interest" description="Disordered" evidence="1">
    <location>
        <begin position="1"/>
        <end position="20"/>
    </location>
</feature>
<gene>
    <name evidence="2" type="ORF">N7532_011552</name>
</gene>
<dbReference type="AlphaFoldDB" id="A0A9W9EIT4"/>
<reference evidence="2" key="2">
    <citation type="journal article" date="2023" name="IMA Fungus">
        <title>Comparative genomic study of the Penicillium genus elucidates a diverse pangenome and 15 lateral gene transfer events.</title>
        <authorList>
            <person name="Petersen C."/>
            <person name="Sorensen T."/>
            <person name="Nielsen M.R."/>
            <person name="Sondergaard T.E."/>
            <person name="Sorensen J.L."/>
            <person name="Fitzpatrick D.A."/>
            <person name="Frisvad J.C."/>
            <person name="Nielsen K.L."/>
        </authorList>
    </citation>
    <scope>NUCLEOTIDE SEQUENCE</scope>
    <source>
        <strain evidence="2">IBT 30761</strain>
    </source>
</reference>
<evidence type="ECO:0000313" key="3">
    <source>
        <dbReference type="Proteomes" id="UP001149074"/>
    </source>
</evidence>
<feature type="compositionally biased region" description="Acidic residues" evidence="1">
    <location>
        <begin position="1"/>
        <end position="10"/>
    </location>
</feature>
<dbReference type="PANTHER" id="PTHR48079:SF6">
    <property type="entry name" value="NAD(P)-BINDING DOMAIN-CONTAINING PROTEIN-RELATED"/>
    <property type="match status" value="1"/>
</dbReference>
<evidence type="ECO:0000313" key="2">
    <source>
        <dbReference type="EMBL" id="KAJ5082509.1"/>
    </source>
</evidence>
<sequence>MGELADEDAVVDLTSPSNGRDISEQEVDALASFHLHARAIARERGVSACAGEGINRWPAVHRLDAARLYRLTLEKGVAGARYHAVAEEEIPMKDIAEALGRGLNLPIVSKTSEEAPAHFNSFMAFAASADNPTSS</sequence>
<dbReference type="RefSeq" id="XP_056469031.1">
    <property type="nucleotide sequence ID" value="XM_056624043.1"/>
</dbReference>
<reference evidence="2" key="1">
    <citation type="submission" date="2022-11" db="EMBL/GenBank/DDBJ databases">
        <authorList>
            <person name="Petersen C."/>
        </authorList>
    </citation>
    <scope>NUCLEOTIDE SEQUENCE</scope>
    <source>
        <strain evidence="2">IBT 30761</strain>
    </source>
</reference>
<dbReference type="InterPro" id="IPR051783">
    <property type="entry name" value="NAD(P)-dependent_oxidoreduct"/>
</dbReference>
<dbReference type="GO" id="GO:0005737">
    <property type="term" value="C:cytoplasm"/>
    <property type="evidence" value="ECO:0007669"/>
    <property type="project" value="TreeGrafter"/>
</dbReference>
<keyword evidence="3" id="KW-1185">Reference proteome</keyword>
<dbReference type="InterPro" id="IPR036291">
    <property type="entry name" value="NAD(P)-bd_dom_sf"/>
</dbReference>
<dbReference type="GO" id="GO:0004029">
    <property type="term" value="F:aldehyde dehydrogenase (NAD+) activity"/>
    <property type="evidence" value="ECO:0007669"/>
    <property type="project" value="TreeGrafter"/>
</dbReference>
<dbReference type="GeneID" id="81363022"/>
<dbReference type="EMBL" id="JAPQKI010000011">
    <property type="protein sequence ID" value="KAJ5082509.1"/>
    <property type="molecule type" value="Genomic_DNA"/>
</dbReference>